<dbReference type="PANTHER" id="PTHR34322">
    <property type="entry name" value="TRANSPOSASE, Y1_TNP DOMAIN-CONTAINING"/>
    <property type="match status" value="1"/>
</dbReference>
<proteinExistence type="predicted"/>
<dbReference type="InterPro" id="IPR036515">
    <property type="entry name" value="Transposase_17_sf"/>
</dbReference>
<dbReference type="Pfam" id="PF01797">
    <property type="entry name" value="Y1_Tnp"/>
    <property type="match status" value="1"/>
</dbReference>
<protein>
    <recommendedName>
        <fullName evidence="1">Transposase IS200-like domain-containing protein</fullName>
    </recommendedName>
</protein>
<dbReference type="Gene3D" id="3.30.70.1290">
    <property type="entry name" value="Transposase IS200-like"/>
    <property type="match status" value="1"/>
</dbReference>
<feature type="domain" description="Transposase IS200-like" evidence="1">
    <location>
        <begin position="7"/>
        <end position="140"/>
    </location>
</feature>
<dbReference type="GO" id="GO:0004803">
    <property type="term" value="F:transposase activity"/>
    <property type="evidence" value="ECO:0007669"/>
    <property type="project" value="InterPro"/>
</dbReference>
<sequence>MRVTQLRTGVYYHVFNRGVDGRLIFQSQSDRQRFMDGLVAFNDVGRRSDHALGRAPVRVSATPYVRIICHALMPNHFHLLLRQETEDGISEFMRRIGTGYTRFFNIKYNRKGRLFSGPFKAIHVANDSYFQHLTRYILLNPLDLFMPEWRTVGVSSWEMAVAFLRQYRWASTRYVFKRTAPPFLGIQEAFASVGGQAPFRRFLQAWAAKDMGTVDRLALE</sequence>
<organism evidence="2 3">
    <name type="scientific">Candidatus Uhrbacteria bacterium RIFCSPHIGHO2_01_FULL_63_20</name>
    <dbReference type="NCBI Taxonomy" id="1802385"/>
    <lineage>
        <taxon>Bacteria</taxon>
        <taxon>Candidatus Uhriibacteriota</taxon>
    </lineage>
</organism>
<dbReference type="SUPFAM" id="SSF143422">
    <property type="entry name" value="Transposase IS200-like"/>
    <property type="match status" value="1"/>
</dbReference>
<comment type="caution">
    <text evidence="2">The sequence shown here is derived from an EMBL/GenBank/DDBJ whole genome shotgun (WGS) entry which is preliminary data.</text>
</comment>
<dbReference type="GO" id="GO:0006313">
    <property type="term" value="P:DNA transposition"/>
    <property type="evidence" value="ECO:0007669"/>
    <property type="project" value="InterPro"/>
</dbReference>
<dbReference type="GO" id="GO:0003677">
    <property type="term" value="F:DNA binding"/>
    <property type="evidence" value="ECO:0007669"/>
    <property type="project" value="InterPro"/>
</dbReference>
<dbReference type="EMBL" id="MGDT01000004">
    <property type="protein sequence ID" value="OGL66905.1"/>
    <property type="molecule type" value="Genomic_DNA"/>
</dbReference>
<reference evidence="2 3" key="1">
    <citation type="journal article" date="2016" name="Nat. Commun.">
        <title>Thousands of microbial genomes shed light on interconnected biogeochemical processes in an aquifer system.</title>
        <authorList>
            <person name="Anantharaman K."/>
            <person name="Brown C.T."/>
            <person name="Hug L.A."/>
            <person name="Sharon I."/>
            <person name="Castelle C.J."/>
            <person name="Probst A.J."/>
            <person name="Thomas B.C."/>
            <person name="Singh A."/>
            <person name="Wilkins M.J."/>
            <person name="Karaoz U."/>
            <person name="Brodie E.L."/>
            <person name="Williams K.H."/>
            <person name="Hubbard S.S."/>
            <person name="Banfield J.F."/>
        </authorList>
    </citation>
    <scope>NUCLEOTIDE SEQUENCE [LARGE SCALE GENOMIC DNA]</scope>
</reference>
<evidence type="ECO:0000313" key="2">
    <source>
        <dbReference type="EMBL" id="OGL66905.1"/>
    </source>
</evidence>
<evidence type="ECO:0000313" key="3">
    <source>
        <dbReference type="Proteomes" id="UP000177885"/>
    </source>
</evidence>
<evidence type="ECO:0000259" key="1">
    <source>
        <dbReference type="SMART" id="SM01321"/>
    </source>
</evidence>
<dbReference type="InterPro" id="IPR002686">
    <property type="entry name" value="Transposase_17"/>
</dbReference>
<dbReference type="SMART" id="SM01321">
    <property type="entry name" value="Y1_Tnp"/>
    <property type="match status" value="1"/>
</dbReference>
<name>A0A1F7TLP5_9BACT</name>
<dbReference type="AlphaFoldDB" id="A0A1F7TLP5"/>
<accession>A0A1F7TLP5</accession>
<gene>
    <name evidence="2" type="ORF">A2856_00155</name>
</gene>
<dbReference type="Proteomes" id="UP000177885">
    <property type="component" value="Unassembled WGS sequence"/>
</dbReference>
<dbReference type="PANTHER" id="PTHR34322:SF2">
    <property type="entry name" value="TRANSPOSASE IS200-LIKE DOMAIN-CONTAINING PROTEIN"/>
    <property type="match status" value="1"/>
</dbReference>